<sequence length="67" mass="7917">MKDEYDFSNAEQGKFYIPAEDIQLPIYLDKDVIRYLNKKCLTKQESLQILVNDLLRKNIEIAKRVAL</sequence>
<dbReference type="EMBL" id="FUKJ01000011">
    <property type="protein sequence ID" value="SJM89263.1"/>
    <property type="molecule type" value="Genomic_DNA"/>
</dbReference>
<reference evidence="2" key="1">
    <citation type="submission" date="2017-02" db="EMBL/GenBank/DDBJ databases">
        <authorList>
            <person name="Daims H."/>
        </authorList>
    </citation>
    <scope>NUCLEOTIDE SEQUENCE [LARGE SCALE GENOMIC DNA]</scope>
</reference>
<accession>A0A1R4GZ47</accession>
<keyword evidence="2" id="KW-1185">Reference proteome</keyword>
<dbReference type="RefSeq" id="WP_087145547.1">
    <property type="nucleotide sequence ID" value="NZ_FUKJ01000011.1"/>
</dbReference>
<proteinExistence type="predicted"/>
<dbReference type="AlphaFoldDB" id="A0A1R4GZ47"/>
<protein>
    <submittedName>
        <fullName evidence="1">Uncharacterized protein</fullName>
    </submittedName>
</protein>
<name>A0A1R4GZ47_9GAMM</name>
<dbReference type="Proteomes" id="UP000195442">
    <property type="component" value="Unassembled WGS sequence"/>
</dbReference>
<dbReference type="OrthoDB" id="5297245at2"/>
<gene>
    <name evidence="1" type="ORF">CRENPOLYSF2_1080016</name>
</gene>
<evidence type="ECO:0000313" key="1">
    <source>
        <dbReference type="EMBL" id="SJM89263.1"/>
    </source>
</evidence>
<organism evidence="1 2">
    <name type="scientific">Crenothrix polyspora</name>
    <dbReference type="NCBI Taxonomy" id="360316"/>
    <lineage>
        <taxon>Bacteria</taxon>
        <taxon>Pseudomonadati</taxon>
        <taxon>Pseudomonadota</taxon>
        <taxon>Gammaproteobacteria</taxon>
        <taxon>Methylococcales</taxon>
        <taxon>Crenotrichaceae</taxon>
        <taxon>Crenothrix</taxon>
    </lineage>
</organism>
<evidence type="ECO:0000313" key="2">
    <source>
        <dbReference type="Proteomes" id="UP000195442"/>
    </source>
</evidence>